<evidence type="ECO:0000313" key="1">
    <source>
        <dbReference type="EMBL" id="MBB5911941.1"/>
    </source>
</evidence>
<keyword evidence="2" id="KW-1185">Reference proteome</keyword>
<name>A0A7W9UGC8_9NOCA</name>
<reference evidence="1 2" key="1">
    <citation type="submission" date="2020-08" db="EMBL/GenBank/DDBJ databases">
        <title>Sequencing the genomes of 1000 actinobacteria strains.</title>
        <authorList>
            <person name="Klenk H.-P."/>
        </authorList>
    </citation>
    <scope>NUCLEOTIDE SEQUENCE [LARGE SCALE GENOMIC DNA]</scope>
    <source>
        <strain evidence="1 2">DSM 43582</strain>
    </source>
</reference>
<sequence length="338" mass="36539">MRLPPTLGPAGPFPRAPLLHELDRRWLHYAFRSPDGAVSVIANLSTLGSSEAKDEQPQDMSILLVHDRRTGWQSSQFNASISGEPWSSFRTPGSPGTLRIAGHDGTPLIDLTLRRTGRPCTSQCAPFRPRQHLRWQSEPGIVATGTVGTDRSPRSRVTLLGYHERVRGRWGWPDLGGWVFGFANVPAESPGPPPYSVVFTLIQPRAPHQAATGSVMLWRDGRLIRHFPRRRLDVAVAGLLSRDTVHLCPPLAATLGTPPAAPVPRRLAITAALGPDRLRIAVEAETAGRICNPSETSLLPFSVHEVLGPCSVTGIVNGTEFAFTAGAIVEFAGGAHDD</sequence>
<comment type="caution">
    <text evidence="1">The sequence shown here is derived from an EMBL/GenBank/DDBJ whole genome shotgun (WGS) entry which is preliminary data.</text>
</comment>
<proteinExistence type="predicted"/>
<evidence type="ECO:0008006" key="3">
    <source>
        <dbReference type="Google" id="ProtNLM"/>
    </source>
</evidence>
<dbReference type="RefSeq" id="WP_040752975.1">
    <property type="nucleotide sequence ID" value="NZ_JACHIT010000001.1"/>
</dbReference>
<accession>A0A7W9UGC8</accession>
<dbReference type="AlphaFoldDB" id="A0A7W9UGC8"/>
<dbReference type="EMBL" id="JACHIT010000001">
    <property type="protein sequence ID" value="MBB5911941.1"/>
    <property type="molecule type" value="Genomic_DNA"/>
</dbReference>
<organism evidence="1 2">
    <name type="scientific">Nocardia transvalensis</name>
    <dbReference type="NCBI Taxonomy" id="37333"/>
    <lineage>
        <taxon>Bacteria</taxon>
        <taxon>Bacillati</taxon>
        <taxon>Actinomycetota</taxon>
        <taxon>Actinomycetes</taxon>
        <taxon>Mycobacteriales</taxon>
        <taxon>Nocardiaceae</taxon>
        <taxon>Nocardia</taxon>
    </lineage>
</organism>
<gene>
    <name evidence="1" type="ORF">BJY24_000808</name>
</gene>
<evidence type="ECO:0000313" key="2">
    <source>
        <dbReference type="Proteomes" id="UP000540412"/>
    </source>
</evidence>
<protein>
    <recommendedName>
        <fullName evidence="3">Tocopherol cyclase-like protein</fullName>
    </recommendedName>
</protein>
<dbReference type="Proteomes" id="UP000540412">
    <property type="component" value="Unassembled WGS sequence"/>
</dbReference>